<evidence type="ECO:0000313" key="10">
    <source>
        <dbReference type="EMBL" id="KFU82080.1"/>
    </source>
</evidence>
<dbReference type="Proteomes" id="UP000256220">
    <property type="component" value="Unassembled WGS sequence"/>
</dbReference>
<sequence>MTAGLGLADQRGDYASLVRWWARMRDSKPVHYDAELGNWHVFRYDDAMRVIGDHETFSSDLRSAVRQPEQFAIVARGAFNGFDPPEHTKLRSLVRTALTPRMIAGLEPRITAIAHELLDSLSGRRRVELIGDLAYPLPLIVIAELMNIPLADRHLFRAWADALFFQGRGDEPVVVPTEEMLRSVEPLIGEMNAYFLDHIRHRRRHPGGDLISKLAAVEVAGTRLADEEVLGVCGFLLVAGHITTTLVLGNAVHLLATRPDLAAELRGRPDLIPSAVEEVLRFRGQLPATPRRTTREVTFGGHVVPAGEVLLVWIASANRDERQFPQADRFDPRREPNHHLGFGRGIHFCVGAPLARLEQRVALRAVLERWDSFSLDGGVRPEDVRKAIGFRALPLAVSWAG</sequence>
<evidence type="ECO:0000256" key="7">
    <source>
        <dbReference type="ARBA" id="ARBA00023033"/>
    </source>
</evidence>
<comment type="function">
    <text evidence="8">Involved in the coupling of aromatic side chains of the heptapeptide of vancomycin.</text>
</comment>
<comment type="caution">
    <text evidence="10">The sequence shown here is derived from an EMBL/GenBank/DDBJ whole genome shotgun (WGS) entry which is preliminary data.</text>
</comment>
<evidence type="ECO:0000256" key="6">
    <source>
        <dbReference type="ARBA" id="ARBA00023004"/>
    </source>
</evidence>
<evidence type="ECO:0008006" key="12">
    <source>
        <dbReference type="Google" id="ProtNLM"/>
    </source>
</evidence>
<evidence type="ECO:0000256" key="1">
    <source>
        <dbReference type="ARBA" id="ARBA00004660"/>
    </source>
</evidence>
<evidence type="ECO:0000256" key="9">
    <source>
        <dbReference type="RuleBase" id="RU000461"/>
    </source>
</evidence>
<dbReference type="PANTHER" id="PTHR46696">
    <property type="entry name" value="P450, PUTATIVE (EUROFUNG)-RELATED"/>
    <property type="match status" value="1"/>
</dbReference>
<keyword evidence="11" id="KW-1185">Reference proteome</keyword>
<dbReference type="InterPro" id="IPR002397">
    <property type="entry name" value="Cyt_P450_B"/>
</dbReference>
<organism evidence="10 11">
    <name type="scientific">Amycolatopsis lurida NRRL 2430</name>
    <dbReference type="NCBI Taxonomy" id="1460371"/>
    <lineage>
        <taxon>Bacteria</taxon>
        <taxon>Bacillati</taxon>
        <taxon>Actinomycetota</taxon>
        <taxon>Actinomycetes</taxon>
        <taxon>Pseudonocardiales</taxon>
        <taxon>Pseudonocardiaceae</taxon>
        <taxon>Amycolatopsis</taxon>
    </lineage>
</organism>
<evidence type="ECO:0000256" key="8">
    <source>
        <dbReference type="ARBA" id="ARBA00055433"/>
    </source>
</evidence>
<dbReference type="RefSeq" id="WP_034307249.1">
    <property type="nucleotide sequence ID" value="NZ_JFBM01000004.1"/>
</dbReference>
<dbReference type="PRINTS" id="PR00359">
    <property type="entry name" value="BP450"/>
</dbReference>
<dbReference type="SUPFAM" id="SSF48264">
    <property type="entry name" value="Cytochrome P450"/>
    <property type="match status" value="1"/>
</dbReference>
<dbReference type="CDD" id="cd11032">
    <property type="entry name" value="P450_EryK-like"/>
    <property type="match status" value="1"/>
</dbReference>
<dbReference type="InterPro" id="IPR017972">
    <property type="entry name" value="Cyt_P450_CS"/>
</dbReference>
<dbReference type="EMBL" id="JFBM01000004">
    <property type="protein sequence ID" value="KFU82080.1"/>
    <property type="molecule type" value="Genomic_DNA"/>
</dbReference>
<evidence type="ECO:0000256" key="2">
    <source>
        <dbReference type="ARBA" id="ARBA00010617"/>
    </source>
</evidence>
<comment type="similarity">
    <text evidence="2 9">Belongs to the cytochrome P450 family.</text>
</comment>
<dbReference type="GO" id="GO:0020037">
    <property type="term" value="F:heme binding"/>
    <property type="evidence" value="ECO:0007669"/>
    <property type="project" value="InterPro"/>
</dbReference>
<dbReference type="GO" id="GO:0016705">
    <property type="term" value="F:oxidoreductase activity, acting on paired donors, with incorporation or reduction of molecular oxygen"/>
    <property type="evidence" value="ECO:0007669"/>
    <property type="project" value="InterPro"/>
</dbReference>
<evidence type="ECO:0000256" key="3">
    <source>
        <dbReference type="ARBA" id="ARBA00022617"/>
    </source>
</evidence>
<evidence type="ECO:0000256" key="5">
    <source>
        <dbReference type="ARBA" id="ARBA00023002"/>
    </source>
</evidence>
<dbReference type="Pfam" id="PF00067">
    <property type="entry name" value="p450"/>
    <property type="match status" value="1"/>
</dbReference>
<keyword evidence="3 9" id="KW-0349">Heme</keyword>
<comment type="pathway">
    <text evidence="1">Antibiotic biosynthesis; vancomycin biosynthesis.</text>
</comment>
<accession>A0A2P2FZC5</accession>
<evidence type="ECO:0000313" key="11">
    <source>
        <dbReference type="Proteomes" id="UP000256220"/>
    </source>
</evidence>
<dbReference type="Gene3D" id="1.10.630.10">
    <property type="entry name" value="Cytochrome P450"/>
    <property type="match status" value="1"/>
</dbReference>
<name>A0A2P2FZC5_AMYLU</name>
<protein>
    <recommendedName>
        <fullName evidence="12">Cytochrome P450</fullName>
    </recommendedName>
</protein>
<gene>
    <name evidence="10" type="ORF">BB31_07005</name>
</gene>
<dbReference type="PANTHER" id="PTHR46696:SF1">
    <property type="entry name" value="CYTOCHROME P450 YJIB-RELATED"/>
    <property type="match status" value="1"/>
</dbReference>
<dbReference type="AlphaFoldDB" id="A0A2P2FZC5"/>
<dbReference type="InterPro" id="IPR001128">
    <property type="entry name" value="Cyt_P450"/>
</dbReference>
<keyword evidence="7 9" id="KW-0503">Monooxygenase</keyword>
<keyword evidence="4 9" id="KW-0479">Metal-binding</keyword>
<dbReference type="InterPro" id="IPR036396">
    <property type="entry name" value="Cyt_P450_sf"/>
</dbReference>
<dbReference type="GO" id="GO:0005506">
    <property type="term" value="F:iron ion binding"/>
    <property type="evidence" value="ECO:0007669"/>
    <property type="project" value="InterPro"/>
</dbReference>
<keyword evidence="5 9" id="KW-0560">Oxidoreductase</keyword>
<dbReference type="PROSITE" id="PS00086">
    <property type="entry name" value="CYTOCHROME_P450"/>
    <property type="match status" value="1"/>
</dbReference>
<evidence type="ECO:0000256" key="4">
    <source>
        <dbReference type="ARBA" id="ARBA00022723"/>
    </source>
</evidence>
<reference evidence="10 11" key="1">
    <citation type="journal article" date="2014" name="Genome Announc.">
        <title>Draft Genome Sequence of Amycolatopsis lurida NRRL 2430, Producer of the Glycopeptide Family Antibiotic Ristocetin.</title>
        <authorList>
            <person name="Kwun M.J."/>
            <person name="Hong H.J."/>
        </authorList>
    </citation>
    <scope>NUCLEOTIDE SEQUENCE [LARGE SCALE GENOMIC DNA]</scope>
    <source>
        <strain evidence="10 11">NRRL 2430</strain>
    </source>
</reference>
<proteinExistence type="inferred from homology"/>
<dbReference type="GO" id="GO:0004497">
    <property type="term" value="F:monooxygenase activity"/>
    <property type="evidence" value="ECO:0007669"/>
    <property type="project" value="UniProtKB-KW"/>
</dbReference>
<keyword evidence="6 9" id="KW-0408">Iron</keyword>
<dbReference type="FunFam" id="1.10.630.10:FF:000018">
    <property type="entry name" value="Cytochrome P450 monooxygenase"/>
    <property type="match status" value="1"/>
</dbReference>